<feature type="chain" id="PRO_5022911464" evidence="1">
    <location>
        <begin position="23"/>
        <end position="132"/>
    </location>
</feature>
<feature type="signal peptide" evidence="1">
    <location>
        <begin position="1"/>
        <end position="22"/>
    </location>
</feature>
<organism evidence="2 3">
    <name type="scientific">Mucilaginibacter rubeus</name>
    <dbReference type="NCBI Taxonomy" id="2027860"/>
    <lineage>
        <taxon>Bacteria</taxon>
        <taxon>Pseudomonadati</taxon>
        <taxon>Bacteroidota</taxon>
        <taxon>Sphingobacteriia</taxon>
        <taxon>Sphingobacteriales</taxon>
        <taxon>Sphingobacteriaceae</taxon>
        <taxon>Mucilaginibacter</taxon>
    </lineage>
</organism>
<dbReference type="AlphaFoldDB" id="A0A5C1I1S9"/>
<dbReference type="Proteomes" id="UP000251402">
    <property type="component" value="Chromosome"/>
</dbReference>
<name>A0A5C1I1S9_9SPHI</name>
<gene>
    <name evidence="2" type="ORF">DEO27_018265</name>
</gene>
<proteinExistence type="predicted"/>
<evidence type="ECO:0000313" key="3">
    <source>
        <dbReference type="Proteomes" id="UP000251402"/>
    </source>
</evidence>
<keyword evidence="1" id="KW-0732">Signal</keyword>
<sequence>MKLKYLPSLVLLLLIPYASSYADVIDNVANLLKAGNTKELSKLFANNVEITIMEDENVYSQTQAAVILDKFFAKNKPQGIKLLHKVNSGGNYHFGVYILNTDKGEFRVAITLKDAGKSTNVVELKIEDEKVK</sequence>
<keyword evidence="3" id="KW-1185">Reference proteome</keyword>
<protein>
    <submittedName>
        <fullName evidence="2">DUF4783 domain-containing protein</fullName>
    </submittedName>
</protein>
<dbReference type="InterPro" id="IPR031977">
    <property type="entry name" value="DUF4783"/>
</dbReference>
<dbReference type="KEGG" id="mrub:DEO27_018265"/>
<dbReference type="Pfam" id="PF16022">
    <property type="entry name" value="DUF4783"/>
    <property type="match status" value="1"/>
</dbReference>
<accession>A0A5C1I1S9</accession>
<dbReference type="Gene3D" id="3.10.450.50">
    <property type="match status" value="1"/>
</dbReference>
<evidence type="ECO:0000256" key="1">
    <source>
        <dbReference type="SAM" id="SignalP"/>
    </source>
</evidence>
<evidence type="ECO:0000313" key="2">
    <source>
        <dbReference type="EMBL" id="QEM11893.1"/>
    </source>
</evidence>
<dbReference type="EMBL" id="CP043450">
    <property type="protein sequence ID" value="QEM11893.1"/>
    <property type="molecule type" value="Genomic_DNA"/>
</dbReference>
<dbReference type="RefSeq" id="WP_112567186.1">
    <property type="nucleotide sequence ID" value="NZ_CP043450.1"/>
</dbReference>
<dbReference type="OrthoDB" id="1524766at2"/>
<reference evidence="2" key="1">
    <citation type="submission" date="2019-08" db="EMBL/GenBank/DDBJ databases">
        <title>Comparative genome analysis confer to the adaptation heavy metal polluted environment.</title>
        <authorList>
            <person name="Li Y."/>
        </authorList>
    </citation>
    <scope>NUCLEOTIDE SEQUENCE [LARGE SCALE GENOMIC DNA]</scope>
    <source>
        <strain evidence="2">P1</strain>
    </source>
</reference>